<protein>
    <recommendedName>
        <fullName evidence="2">OTU domain-containing protein</fullName>
    </recommendedName>
</protein>
<dbReference type="Gene3D" id="3.90.70.80">
    <property type="match status" value="1"/>
</dbReference>
<feature type="compositionally biased region" description="Gly residues" evidence="1">
    <location>
        <begin position="311"/>
        <end position="320"/>
    </location>
</feature>
<evidence type="ECO:0000313" key="4">
    <source>
        <dbReference type="Proteomes" id="UP000775547"/>
    </source>
</evidence>
<name>A0A9P7G649_9AGAR</name>
<feature type="region of interest" description="Disordered" evidence="1">
    <location>
        <begin position="1"/>
        <end position="34"/>
    </location>
</feature>
<dbReference type="PANTHER" id="PTHR12419">
    <property type="entry name" value="OTU DOMAIN CONTAINING PROTEIN"/>
    <property type="match status" value="1"/>
</dbReference>
<feature type="compositionally biased region" description="Pro residues" evidence="1">
    <location>
        <begin position="518"/>
        <end position="530"/>
    </location>
</feature>
<reference evidence="3" key="2">
    <citation type="submission" date="2021-10" db="EMBL/GenBank/DDBJ databases">
        <title>Phylogenomics reveals ancestral predisposition of the termite-cultivated fungus Termitomyces towards a domesticated lifestyle.</title>
        <authorList>
            <person name="Auxier B."/>
            <person name="Grum-Grzhimaylo A."/>
            <person name="Cardenas M.E."/>
            <person name="Lodge J.D."/>
            <person name="Laessoe T."/>
            <person name="Pedersen O."/>
            <person name="Smith M.E."/>
            <person name="Kuyper T.W."/>
            <person name="Franco-Molano E.A."/>
            <person name="Baroni T.J."/>
            <person name="Aanen D.K."/>
        </authorList>
    </citation>
    <scope>NUCLEOTIDE SEQUENCE</scope>
    <source>
        <strain evidence="3">AP01</strain>
        <tissue evidence="3">Mycelium</tissue>
    </source>
</reference>
<dbReference type="GO" id="GO:0016579">
    <property type="term" value="P:protein deubiquitination"/>
    <property type="evidence" value="ECO:0007669"/>
    <property type="project" value="TreeGrafter"/>
</dbReference>
<evidence type="ECO:0000259" key="2">
    <source>
        <dbReference type="PROSITE" id="PS50802"/>
    </source>
</evidence>
<proteinExistence type="predicted"/>
<dbReference type="InterPro" id="IPR038765">
    <property type="entry name" value="Papain-like_cys_pep_sf"/>
</dbReference>
<dbReference type="PANTHER" id="PTHR12419:SF7">
    <property type="entry name" value="OTU DOMAIN-CONTAINING PROTEIN 3"/>
    <property type="match status" value="1"/>
</dbReference>
<feature type="region of interest" description="Disordered" evidence="1">
    <location>
        <begin position="180"/>
        <end position="234"/>
    </location>
</feature>
<dbReference type="AlphaFoldDB" id="A0A9P7G649"/>
<feature type="compositionally biased region" description="Low complexity" evidence="1">
    <location>
        <begin position="471"/>
        <end position="517"/>
    </location>
</feature>
<feature type="region of interest" description="Disordered" evidence="1">
    <location>
        <begin position="252"/>
        <end position="566"/>
    </location>
</feature>
<dbReference type="SUPFAM" id="SSF54001">
    <property type="entry name" value="Cysteine proteinases"/>
    <property type="match status" value="1"/>
</dbReference>
<keyword evidence="4" id="KW-1185">Reference proteome</keyword>
<dbReference type="CDD" id="cd22756">
    <property type="entry name" value="OTU_OTUD3-like"/>
    <property type="match status" value="1"/>
</dbReference>
<dbReference type="Pfam" id="PF02338">
    <property type="entry name" value="OTU"/>
    <property type="match status" value="1"/>
</dbReference>
<dbReference type="OrthoDB" id="415023at2759"/>
<evidence type="ECO:0000313" key="3">
    <source>
        <dbReference type="EMBL" id="KAG5641217.1"/>
    </source>
</evidence>
<feature type="compositionally biased region" description="Acidic residues" evidence="1">
    <location>
        <begin position="428"/>
        <end position="437"/>
    </location>
</feature>
<dbReference type="InterPro" id="IPR003323">
    <property type="entry name" value="OTU_dom"/>
</dbReference>
<accession>A0A9P7G649</accession>
<feature type="compositionally biased region" description="Low complexity" evidence="1">
    <location>
        <begin position="369"/>
        <end position="386"/>
    </location>
</feature>
<evidence type="ECO:0000256" key="1">
    <source>
        <dbReference type="SAM" id="MobiDB-lite"/>
    </source>
</evidence>
<comment type="caution">
    <text evidence="3">The sequence shown here is derived from an EMBL/GenBank/DDBJ whole genome shotgun (WGS) entry which is preliminary data.</text>
</comment>
<dbReference type="EMBL" id="JABCKV010000359">
    <property type="protein sequence ID" value="KAG5641217.1"/>
    <property type="molecule type" value="Genomic_DNA"/>
</dbReference>
<dbReference type="PROSITE" id="PS50802">
    <property type="entry name" value="OTU"/>
    <property type="match status" value="1"/>
</dbReference>
<reference evidence="3" key="1">
    <citation type="submission" date="2020-07" db="EMBL/GenBank/DDBJ databases">
        <authorList>
            <person name="Nieuwenhuis M."/>
            <person name="Van De Peppel L.J.J."/>
        </authorList>
    </citation>
    <scope>NUCLEOTIDE SEQUENCE</scope>
    <source>
        <strain evidence="3">AP01</strain>
        <tissue evidence="3">Mycelium</tissue>
    </source>
</reference>
<sequence>MGSARKHTSNNNKGKPPPQLRSRTTRSSKARLLTSASPAASTALLSTQLRALGLYAADTLGDGNCLFRALSDQLYGSPSRHMELRGRVCDWIEGHRERYEPFVEDERGLEVHLRCMREHGTYGGHMELSAFAHLTRRNVKVIQPGLVYVIEWAAFATPPSSPATAKSTSARHLYQYHDDYDEEGDEDAREDDDDDEDDEGEDDERDRRHRRHDRVRDAPKPKPSKHAPPPQETEGDTIYVAYHDWEHFSSIRNLRGPHNGLPVVREVPPPEDVASAPTQGKPSSSKHSAPAAPASPKKTITKKKVTLKLGSGSGASGSGSGSSVKEEEKDPAGVPLPASRAASPFVGPSGVLEGTGAGGHPLRASYLPTSSTSSSSSSSSSSTSTHTHSDTLPQFSHSQPHPHHQQEHPKHTHAHARTTPSPKRALELDDPGDDSECSSESKRSRTGLRYQHSRAESHDTDTNAPSPPPSSISTTSTLTSASLSSSSTSTTTSSDSPASADSPPSPSSLSPLTSPASSPEPEPSPSPPSPRKTWAEEKPLTRRQRKALGLPKPRSALRGGVGVGAGKIVIPGGRFKRPGVVKEEVGNGEEGDKEWVRNGAGRVDVRGFRELKI</sequence>
<organism evidence="3 4">
    <name type="scientific">Asterophora parasitica</name>
    <dbReference type="NCBI Taxonomy" id="117018"/>
    <lineage>
        <taxon>Eukaryota</taxon>
        <taxon>Fungi</taxon>
        <taxon>Dikarya</taxon>
        <taxon>Basidiomycota</taxon>
        <taxon>Agaricomycotina</taxon>
        <taxon>Agaricomycetes</taxon>
        <taxon>Agaricomycetidae</taxon>
        <taxon>Agaricales</taxon>
        <taxon>Tricholomatineae</taxon>
        <taxon>Lyophyllaceae</taxon>
        <taxon>Asterophora</taxon>
    </lineage>
</organism>
<feature type="compositionally biased region" description="Acidic residues" evidence="1">
    <location>
        <begin position="180"/>
        <end position="204"/>
    </location>
</feature>
<dbReference type="GO" id="GO:0004843">
    <property type="term" value="F:cysteine-type deubiquitinase activity"/>
    <property type="evidence" value="ECO:0007669"/>
    <property type="project" value="TreeGrafter"/>
</dbReference>
<dbReference type="InterPro" id="IPR050704">
    <property type="entry name" value="Peptidase_C85-like"/>
</dbReference>
<feature type="compositionally biased region" description="Low complexity" evidence="1">
    <location>
        <begin position="281"/>
        <end position="298"/>
    </location>
</feature>
<gene>
    <name evidence="3" type="ORF">DXG03_005750</name>
</gene>
<dbReference type="Proteomes" id="UP000775547">
    <property type="component" value="Unassembled WGS sequence"/>
</dbReference>
<feature type="domain" description="OTU" evidence="2">
    <location>
        <begin position="54"/>
        <end position="254"/>
    </location>
</feature>